<dbReference type="GO" id="GO:0005536">
    <property type="term" value="F:D-glucose binding"/>
    <property type="evidence" value="ECO:0007669"/>
    <property type="project" value="InterPro"/>
</dbReference>
<evidence type="ECO:0000313" key="4">
    <source>
        <dbReference type="Proteomes" id="UP000198341"/>
    </source>
</evidence>
<dbReference type="GO" id="GO:0005524">
    <property type="term" value="F:ATP binding"/>
    <property type="evidence" value="ECO:0007669"/>
    <property type="project" value="InterPro"/>
</dbReference>
<proteinExistence type="predicted"/>
<dbReference type="Proteomes" id="UP000198341">
    <property type="component" value="Chromosome 14"/>
</dbReference>
<reference evidence="3 4" key="1">
    <citation type="submission" date="2011-10" db="EMBL/GenBank/DDBJ databases">
        <authorList>
            <person name="Genoscope - CEA"/>
        </authorList>
    </citation>
    <scope>NUCLEOTIDE SEQUENCE [LARGE SCALE GENOMIC DNA]</scope>
    <source>
        <strain evidence="3 4">RCC 1105</strain>
    </source>
</reference>
<dbReference type="Pfam" id="PF02685">
    <property type="entry name" value="Glucokinase"/>
    <property type="match status" value="1"/>
</dbReference>
<dbReference type="InterPro" id="IPR003836">
    <property type="entry name" value="Glucokinase"/>
</dbReference>
<dbReference type="EMBL" id="FO082265">
    <property type="protein sequence ID" value="CCO19743.1"/>
    <property type="molecule type" value="Genomic_DNA"/>
</dbReference>
<organism evidence="3 4">
    <name type="scientific">Bathycoccus prasinos</name>
    <dbReference type="NCBI Taxonomy" id="41875"/>
    <lineage>
        <taxon>Eukaryota</taxon>
        <taxon>Viridiplantae</taxon>
        <taxon>Chlorophyta</taxon>
        <taxon>Mamiellophyceae</taxon>
        <taxon>Mamiellales</taxon>
        <taxon>Bathycoccaceae</taxon>
        <taxon>Bathycoccus</taxon>
    </lineage>
</organism>
<dbReference type="GO" id="GO:0006096">
    <property type="term" value="P:glycolytic process"/>
    <property type="evidence" value="ECO:0007669"/>
    <property type="project" value="InterPro"/>
</dbReference>
<dbReference type="SUPFAM" id="SSF53067">
    <property type="entry name" value="Actin-like ATPase domain"/>
    <property type="match status" value="1"/>
</dbReference>
<evidence type="ECO:0000256" key="1">
    <source>
        <dbReference type="ARBA" id="ARBA00022679"/>
    </source>
</evidence>
<dbReference type="AlphaFoldDB" id="K8FCQ4"/>
<keyword evidence="4" id="KW-1185">Reference proteome</keyword>
<keyword evidence="1" id="KW-0808">Transferase</keyword>
<name>K8FCQ4_9CHLO</name>
<dbReference type="GeneID" id="19011860"/>
<gene>
    <name evidence="3" type="ordered locus">Bathy14g02420</name>
</gene>
<accession>K8FCQ4</accession>
<protein>
    <submittedName>
        <fullName evidence="3">Glucokinase</fullName>
    </submittedName>
</protein>
<dbReference type="RefSeq" id="XP_007509286.1">
    <property type="nucleotide sequence ID" value="XM_007509224.1"/>
</dbReference>
<keyword evidence="2" id="KW-0418">Kinase</keyword>
<dbReference type="KEGG" id="bpg:Bathy14g02420"/>
<evidence type="ECO:0000313" key="3">
    <source>
        <dbReference type="EMBL" id="CCO19743.1"/>
    </source>
</evidence>
<dbReference type="STRING" id="41875.K8FCQ4"/>
<dbReference type="Gene3D" id="3.30.420.40">
    <property type="match status" value="2"/>
</dbReference>
<dbReference type="InterPro" id="IPR043129">
    <property type="entry name" value="ATPase_NBD"/>
</dbReference>
<dbReference type="OrthoDB" id="10251652at2759"/>
<dbReference type="PANTHER" id="PTHR47363:SF1">
    <property type="entry name" value="GLUCOKINASE"/>
    <property type="match status" value="1"/>
</dbReference>
<sequence length="155" mass="16735">MASSHVSVEENSSSTILAADIGGTNARFQVLFNLSSGISGIDRACLAVAGPVKANSCQVFCFELILFATHVRFQMTNLTWKIDGASLEETFDIKSVRVMNDFEAIGYGIHELEESDLLRLNNCSKNPTGPIALIGPGTGLGVSFIYCLLSNEIYH</sequence>
<dbReference type="PANTHER" id="PTHR47363">
    <property type="entry name" value="GLUCOKINASE"/>
    <property type="match status" value="1"/>
</dbReference>
<dbReference type="GO" id="GO:0004340">
    <property type="term" value="F:glucokinase activity"/>
    <property type="evidence" value="ECO:0007669"/>
    <property type="project" value="InterPro"/>
</dbReference>
<evidence type="ECO:0000256" key="2">
    <source>
        <dbReference type="ARBA" id="ARBA00022777"/>
    </source>
</evidence>